<dbReference type="Gene3D" id="1.25.40.790">
    <property type="match status" value="1"/>
</dbReference>
<dbReference type="PANTHER" id="PTHR13162">
    <property type="entry name" value="CCR4-NOT TRANSCRIPTION COMPLEX"/>
    <property type="match status" value="1"/>
</dbReference>
<evidence type="ECO:0000259" key="1">
    <source>
        <dbReference type="Pfam" id="PF04054"/>
    </source>
</evidence>
<gene>
    <name evidence="2" type="ORF">M9Y10_013973</name>
</gene>
<evidence type="ECO:0000313" key="3">
    <source>
        <dbReference type="Proteomes" id="UP001470230"/>
    </source>
</evidence>
<accession>A0ABR2KYT0</accession>
<dbReference type="PANTHER" id="PTHR13162:SF8">
    <property type="entry name" value="CCR4-NOT TRANSCRIPTION COMPLEX SUBUNIT 1"/>
    <property type="match status" value="1"/>
</dbReference>
<name>A0ABR2KYT0_9EUKA</name>
<dbReference type="Pfam" id="PF04054">
    <property type="entry name" value="Not1"/>
    <property type="match status" value="1"/>
</dbReference>
<protein>
    <recommendedName>
        <fullName evidence="1">CCR4-Not complex component Not1 C-terminal domain-containing protein</fullName>
    </recommendedName>
</protein>
<dbReference type="Gene3D" id="1.25.40.800">
    <property type="match status" value="1"/>
</dbReference>
<dbReference type="InterPro" id="IPR007196">
    <property type="entry name" value="CCR4-Not_Not1_C"/>
</dbReference>
<proteinExistence type="predicted"/>
<dbReference type="Proteomes" id="UP001470230">
    <property type="component" value="Unassembled WGS sequence"/>
</dbReference>
<dbReference type="InterPro" id="IPR040398">
    <property type="entry name" value="Not1"/>
</dbReference>
<feature type="domain" description="CCR4-Not complex component Not1 C-terminal" evidence="1">
    <location>
        <begin position="703"/>
        <end position="990"/>
    </location>
</feature>
<comment type="caution">
    <text evidence="2">The sequence shown here is derived from an EMBL/GenBank/DDBJ whole genome shotgun (WGS) entry which is preliminary data.</text>
</comment>
<keyword evidence="3" id="KW-1185">Reference proteome</keyword>
<organism evidence="2 3">
    <name type="scientific">Tritrichomonas musculus</name>
    <dbReference type="NCBI Taxonomy" id="1915356"/>
    <lineage>
        <taxon>Eukaryota</taxon>
        <taxon>Metamonada</taxon>
        <taxon>Parabasalia</taxon>
        <taxon>Tritrichomonadida</taxon>
        <taxon>Tritrichomonadidae</taxon>
        <taxon>Tritrichomonas</taxon>
    </lineage>
</organism>
<dbReference type="EMBL" id="JAPFFF010000002">
    <property type="protein sequence ID" value="KAK8896082.1"/>
    <property type="molecule type" value="Genomic_DNA"/>
</dbReference>
<sequence length="1050" mass="121936">METKAHYPTFYSIDFDNKYINIATELLKQPISLIFPQLIHFLNIKEFKQLTCILHILLETPIKKKSIALIGWFTINNLVPPPTLYIFMTQLIANLNTKKGIKHAIIFAHAIYPRLNKFTKFCKSLLNVPNLEYYDLDLYNSLPTFIQYQIISSYETKYHWIDPKHQSEFKPTYFISNSHLKFTEDSKYQIRDNFLDSIEFSKKLPEEDRYSYHVRILLHFNPVKHYKNTDLLRSACNGTLFLLEQARSIQWEAYDYHSQFERLGNWISCLSIQDGPPPLFFLFPIQNLIRSSVNDGTILEILYLLIGFFTNISKKNIMQNPYTRSIIEMIAPIRKIKDLRTDVIEMLNKFEKMLDIDFSYFTHRVYNVIPNSPILFTPFIKTDNGSIIFQKPTANQIVINDPDLFYGYFFYFPDLNTNNMPPTFQKILSNIKLIEKFYFFGTPKNLKFINIDRDIQNIPFLQCIISLSLSRDRSISRLFQRLFYKILKRNRNQVCINFSSLFQQAFPSKEILEICFKAKIVTDTEINSLFSNLLTNPVTRSIALTKILKLMPLCLKYGTQSSFTSTKILLDCRIPTVQRYTLPMPDSSNLPLLHSFLTFSKNPNDRTDFISKMDKPSINSVRSLILFVLHATTKSHSPINCTTIDYSIIDCLCFALSKCSGKFNLENLTVKVIESIATTAINVCPKPFFRLIYGFLTFLHFQNTERMMQLFDGLNPGHFPTFSCCWIQIIMHKTVFPNFLRQSSQKVLTFCIKFLGICFQLVESCPEVFYKPVARILATTAASQPLFFVSYAPLILEKLPINFVQYRNLILSASLKQQDPDSCPPMGFSSEKIISAVNIADVINRIVAISQSDNFFNSEINSNNMKCDLTSFVSIEKVEFIINVLKNSIKNKENLNSKNEFKYVPKIITHFVIYCFSNFIDEVHQLLIKIALDFDQDDMKIFLIAVVDQLRYPSRHSFAAMNFILSFFEVASEIIKEQIIIELIRRLFCVSSPPLSVKNTFNLIDSKFGHEIKDILEKSGEYETYINAKRIIGQLLITRSPSAHTIVVHE</sequence>
<reference evidence="2 3" key="1">
    <citation type="submission" date="2024-04" db="EMBL/GenBank/DDBJ databases">
        <title>Tritrichomonas musculus Genome.</title>
        <authorList>
            <person name="Alves-Ferreira E."/>
            <person name="Grigg M."/>
            <person name="Lorenzi H."/>
            <person name="Galac M."/>
        </authorList>
    </citation>
    <scope>NUCLEOTIDE SEQUENCE [LARGE SCALE GENOMIC DNA]</scope>
    <source>
        <strain evidence="2 3">EAF2021</strain>
    </source>
</reference>
<evidence type="ECO:0000313" key="2">
    <source>
        <dbReference type="EMBL" id="KAK8896082.1"/>
    </source>
</evidence>